<dbReference type="OrthoDB" id="9402762at2759"/>
<dbReference type="SUPFAM" id="SSF51735">
    <property type="entry name" value="NAD(P)-binding Rossmann-fold domains"/>
    <property type="match status" value="1"/>
</dbReference>
<keyword evidence="7" id="KW-1185">Reference proteome</keyword>
<feature type="region of interest" description="Disordered" evidence="4">
    <location>
        <begin position="1"/>
        <end position="22"/>
    </location>
</feature>
<sequence>MNSSVDSTPASSPGISRSTTPGTEKEVLFAPLSHSHNEQYVLVTGGLGFIGSHTVVELLKDGYNVLIVDDLSNSVPDVFDRILKTAHMHFAKIGKPCPKARFCNMNYSDEEAMRDLLETYTPPSSSMMYSSNAPQSNIIGVIHFAAFKAVEESIRQPLRYYNNNITGLLAFVTILDEFNIRTFIFSSSAAVYGTQADGSKRLREEHCVHENQKYVDVDGIEKLSQPGYIGITSPYGRTKFFGEAILSDLATSDSAWNIVALRYFNPVGCDIEGLLGEDPKGVPSNLLPVVVKVMTGQLPELQVYGNDWDTADGTAIRDFIHVTDLARGHTAALRAARAGHVPAGFRTFNLGAGQGNSVTEVVNTMQGVSQLKVPMKIVARRDGDVQASIAAADRARAELGWWTNRTLLDACRDTYHYLKIRNTV</sequence>
<evidence type="ECO:0000313" key="7">
    <source>
        <dbReference type="Proteomes" id="UP000799771"/>
    </source>
</evidence>
<dbReference type="GO" id="GO:0006012">
    <property type="term" value="P:galactose metabolic process"/>
    <property type="evidence" value="ECO:0007669"/>
    <property type="project" value="InterPro"/>
</dbReference>
<keyword evidence="3" id="KW-0413">Isomerase</keyword>
<dbReference type="Gene3D" id="3.40.50.720">
    <property type="entry name" value="NAD(P)-binding Rossmann-like Domain"/>
    <property type="match status" value="1"/>
</dbReference>
<dbReference type="RefSeq" id="XP_033521383.1">
    <property type="nucleotide sequence ID" value="XM_033666098.1"/>
</dbReference>
<dbReference type="Proteomes" id="UP000799771">
    <property type="component" value="Unassembled WGS sequence"/>
</dbReference>
<evidence type="ECO:0000256" key="2">
    <source>
        <dbReference type="ARBA" id="ARBA00023027"/>
    </source>
</evidence>
<dbReference type="Pfam" id="PF16363">
    <property type="entry name" value="GDP_Man_Dehyd"/>
    <property type="match status" value="1"/>
</dbReference>
<dbReference type="InterPro" id="IPR036291">
    <property type="entry name" value="NAD(P)-bd_dom_sf"/>
</dbReference>
<dbReference type="EMBL" id="ML977512">
    <property type="protein sequence ID" value="KAF2126991.1"/>
    <property type="molecule type" value="Genomic_DNA"/>
</dbReference>
<dbReference type="AlphaFoldDB" id="A0A6A6A8L9"/>
<evidence type="ECO:0000259" key="5">
    <source>
        <dbReference type="Pfam" id="PF16363"/>
    </source>
</evidence>
<proteinExistence type="predicted"/>
<dbReference type="GeneID" id="54406530"/>
<evidence type="ECO:0000313" key="6">
    <source>
        <dbReference type="EMBL" id="KAF2126991.1"/>
    </source>
</evidence>
<dbReference type="GO" id="GO:0005829">
    <property type="term" value="C:cytosol"/>
    <property type="evidence" value="ECO:0007669"/>
    <property type="project" value="TreeGrafter"/>
</dbReference>
<evidence type="ECO:0000256" key="4">
    <source>
        <dbReference type="SAM" id="MobiDB-lite"/>
    </source>
</evidence>
<gene>
    <name evidence="6" type="ORF">P153DRAFT_345792</name>
</gene>
<evidence type="ECO:0000256" key="1">
    <source>
        <dbReference type="ARBA" id="ARBA00001911"/>
    </source>
</evidence>
<comment type="cofactor">
    <cofactor evidence="1">
        <name>NAD(+)</name>
        <dbReference type="ChEBI" id="CHEBI:57540"/>
    </cofactor>
</comment>
<dbReference type="InterPro" id="IPR005886">
    <property type="entry name" value="UDP_G4E"/>
</dbReference>
<dbReference type="FunFam" id="3.40.50.720:FF:000418">
    <property type="entry name" value="UDP-glucose 4-epimerase 5"/>
    <property type="match status" value="1"/>
</dbReference>
<dbReference type="PANTHER" id="PTHR43725:SF3">
    <property type="entry name" value="UDP-GLUCOSE 4-EPIMERASE (EUROFUNG)"/>
    <property type="match status" value="1"/>
</dbReference>
<dbReference type="NCBIfam" id="TIGR01179">
    <property type="entry name" value="galE"/>
    <property type="match status" value="1"/>
</dbReference>
<feature type="domain" description="NAD(P)-binding" evidence="5">
    <location>
        <begin position="42"/>
        <end position="413"/>
    </location>
</feature>
<name>A0A6A6A8L9_9PLEO</name>
<evidence type="ECO:0000256" key="3">
    <source>
        <dbReference type="ARBA" id="ARBA00023235"/>
    </source>
</evidence>
<dbReference type="InterPro" id="IPR016040">
    <property type="entry name" value="NAD(P)-bd_dom"/>
</dbReference>
<dbReference type="PANTHER" id="PTHR43725">
    <property type="entry name" value="UDP-GLUCOSE 4-EPIMERASE"/>
    <property type="match status" value="1"/>
</dbReference>
<protein>
    <submittedName>
        <fullName evidence="6">UDP-GAL-4-epimerase</fullName>
    </submittedName>
</protein>
<dbReference type="GO" id="GO:0003978">
    <property type="term" value="F:UDP-glucose 4-epimerase activity"/>
    <property type="evidence" value="ECO:0007669"/>
    <property type="project" value="InterPro"/>
</dbReference>
<reference evidence="6" key="1">
    <citation type="journal article" date="2020" name="Stud. Mycol.">
        <title>101 Dothideomycetes genomes: a test case for predicting lifestyles and emergence of pathogens.</title>
        <authorList>
            <person name="Haridas S."/>
            <person name="Albert R."/>
            <person name="Binder M."/>
            <person name="Bloem J."/>
            <person name="Labutti K."/>
            <person name="Salamov A."/>
            <person name="Andreopoulos B."/>
            <person name="Baker S."/>
            <person name="Barry K."/>
            <person name="Bills G."/>
            <person name="Bluhm B."/>
            <person name="Cannon C."/>
            <person name="Castanera R."/>
            <person name="Culley D."/>
            <person name="Daum C."/>
            <person name="Ezra D."/>
            <person name="Gonzalez J."/>
            <person name="Henrissat B."/>
            <person name="Kuo A."/>
            <person name="Liang C."/>
            <person name="Lipzen A."/>
            <person name="Lutzoni F."/>
            <person name="Magnuson J."/>
            <person name="Mondo S."/>
            <person name="Nolan M."/>
            <person name="Ohm R."/>
            <person name="Pangilinan J."/>
            <person name="Park H.-J."/>
            <person name="Ramirez L."/>
            <person name="Alfaro M."/>
            <person name="Sun H."/>
            <person name="Tritt A."/>
            <person name="Yoshinaga Y."/>
            <person name="Zwiers L.-H."/>
            <person name="Turgeon B."/>
            <person name="Goodwin S."/>
            <person name="Spatafora J."/>
            <person name="Crous P."/>
            <person name="Grigoriev I."/>
        </authorList>
    </citation>
    <scope>NUCLEOTIDE SEQUENCE</scope>
    <source>
        <strain evidence="6">CBS 119687</strain>
    </source>
</reference>
<accession>A0A6A6A8L9</accession>
<organism evidence="6 7">
    <name type="scientific">Dothidotthia symphoricarpi CBS 119687</name>
    <dbReference type="NCBI Taxonomy" id="1392245"/>
    <lineage>
        <taxon>Eukaryota</taxon>
        <taxon>Fungi</taxon>
        <taxon>Dikarya</taxon>
        <taxon>Ascomycota</taxon>
        <taxon>Pezizomycotina</taxon>
        <taxon>Dothideomycetes</taxon>
        <taxon>Pleosporomycetidae</taxon>
        <taxon>Pleosporales</taxon>
        <taxon>Dothidotthiaceae</taxon>
        <taxon>Dothidotthia</taxon>
    </lineage>
</organism>
<dbReference type="Gene3D" id="3.90.25.10">
    <property type="entry name" value="UDP-galactose 4-epimerase, domain 1"/>
    <property type="match status" value="1"/>
</dbReference>
<keyword evidence="2" id="KW-0520">NAD</keyword>